<protein>
    <submittedName>
        <fullName evidence="2">Pentapeptide repeat-containing protein</fullName>
    </submittedName>
</protein>
<dbReference type="Gene3D" id="2.160.20.80">
    <property type="entry name" value="E3 ubiquitin-protein ligase SopA"/>
    <property type="match status" value="1"/>
</dbReference>
<reference evidence="3" key="1">
    <citation type="journal article" date="2019" name="Int. J. Syst. Evol. Microbiol.">
        <title>The Global Catalogue of Microorganisms (GCM) 10K type strain sequencing project: providing services to taxonomists for standard genome sequencing and annotation.</title>
        <authorList>
            <consortium name="The Broad Institute Genomics Platform"/>
            <consortium name="The Broad Institute Genome Sequencing Center for Infectious Disease"/>
            <person name="Wu L."/>
            <person name="Ma J."/>
        </authorList>
    </citation>
    <scope>NUCLEOTIDE SEQUENCE [LARGE SCALE GENOMIC DNA]</scope>
    <source>
        <strain evidence="3">JCM 14736</strain>
    </source>
</reference>
<feature type="region of interest" description="Disordered" evidence="1">
    <location>
        <begin position="1"/>
        <end position="24"/>
    </location>
</feature>
<evidence type="ECO:0000256" key="1">
    <source>
        <dbReference type="SAM" id="MobiDB-lite"/>
    </source>
</evidence>
<accession>A0ABP4XET9</accession>
<gene>
    <name evidence="2" type="ORF">GCM10009768_01360</name>
</gene>
<dbReference type="Proteomes" id="UP001500851">
    <property type="component" value="Unassembled WGS sequence"/>
</dbReference>
<organism evidence="2 3">
    <name type="scientific">Leucobacter iarius</name>
    <dbReference type="NCBI Taxonomy" id="333963"/>
    <lineage>
        <taxon>Bacteria</taxon>
        <taxon>Bacillati</taxon>
        <taxon>Actinomycetota</taxon>
        <taxon>Actinomycetes</taxon>
        <taxon>Micrococcales</taxon>
        <taxon>Microbacteriaceae</taxon>
        <taxon>Leucobacter</taxon>
    </lineage>
</organism>
<evidence type="ECO:0000313" key="2">
    <source>
        <dbReference type="EMBL" id="GAA1776584.1"/>
    </source>
</evidence>
<dbReference type="SUPFAM" id="SSF141571">
    <property type="entry name" value="Pentapeptide repeat-like"/>
    <property type="match status" value="1"/>
</dbReference>
<sequence>MVARTRRVDPTPRLDPVRLDELRDGDPEAIGPRRVFEGERFAGGDLSGRAAAGLTLMECELLDLRAHDTDLQGSRFVETRFERLDAPNFKARRTTWKDVEILSSRIGAAELYDSGLHQVLFEGSKLGWVNLRASELRDVLFRGCHTEELDLGGARVTRMAFDGCTVGKLVLTGVRSEGLDLRGLEFSSIEGLEGLRGAIVSEMQAIDLAPIFAAHFGMGIRAS</sequence>
<keyword evidence="3" id="KW-1185">Reference proteome</keyword>
<proteinExistence type="predicted"/>
<evidence type="ECO:0000313" key="3">
    <source>
        <dbReference type="Proteomes" id="UP001500851"/>
    </source>
</evidence>
<comment type="caution">
    <text evidence="2">The sequence shown here is derived from an EMBL/GenBank/DDBJ whole genome shotgun (WGS) entry which is preliminary data.</text>
</comment>
<dbReference type="EMBL" id="BAAAOB010000001">
    <property type="protein sequence ID" value="GAA1776584.1"/>
    <property type="molecule type" value="Genomic_DNA"/>
</dbReference>
<dbReference type="RefSeq" id="WP_344027991.1">
    <property type="nucleotide sequence ID" value="NZ_BAAAOB010000001.1"/>
</dbReference>
<name>A0ABP4XET9_9MICO</name>